<protein>
    <submittedName>
        <fullName evidence="3">CPBP family intramembrane glutamic endopeptidase</fullName>
        <ecNumber evidence="3">3.4.-.-</ecNumber>
    </submittedName>
</protein>
<feature type="transmembrane region" description="Helical" evidence="1">
    <location>
        <begin position="233"/>
        <end position="254"/>
    </location>
</feature>
<feature type="transmembrane region" description="Helical" evidence="1">
    <location>
        <begin position="146"/>
        <end position="169"/>
    </location>
</feature>
<feature type="transmembrane region" description="Helical" evidence="1">
    <location>
        <begin position="203"/>
        <end position="221"/>
    </location>
</feature>
<reference evidence="4" key="1">
    <citation type="journal article" date="2019" name="Int. J. Syst. Evol. Microbiol.">
        <title>The Global Catalogue of Microorganisms (GCM) 10K type strain sequencing project: providing services to taxonomists for standard genome sequencing and annotation.</title>
        <authorList>
            <consortium name="The Broad Institute Genomics Platform"/>
            <consortium name="The Broad Institute Genome Sequencing Center for Infectious Disease"/>
            <person name="Wu L."/>
            <person name="Ma J."/>
        </authorList>
    </citation>
    <scope>NUCLEOTIDE SEQUENCE [LARGE SCALE GENOMIC DNA]</scope>
    <source>
        <strain evidence="4">CGMCC 4.7466</strain>
    </source>
</reference>
<feature type="transmembrane region" description="Helical" evidence="1">
    <location>
        <begin position="103"/>
        <end position="125"/>
    </location>
</feature>
<dbReference type="GO" id="GO:0016787">
    <property type="term" value="F:hydrolase activity"/>
    <property type="evidence" value="ECO:0007669"/>
    <property type="project" value="UniProtKB-KW"/>
</dbReference>
<sequence>MLTAVAHLAISKTGNGNVSSLLIMWTPGIAAIIATIASKRDFREFGWKLSAKWMALGWLLPILIATLAYMLIWLLQLADVPNPTFLERARLTLGMDTQSDAPVIIMAFFYITLFNLIPAVILGLGEELGWRGFLVPELSKWTGFKKAGWISGIVWALWHFPGIISGGYGDSSAPLAYRIFCFSVLVVSAAIIFAWLRMKSGSIWPVAIFHATHNGVVQAFFGRITEDSGTSAYFTGEFGLMLPLITLVLAFFIYQKADESQGAKFHLG</sequence>
<evidence type="ECO:0000313" key="3">
    <source>
        <dbReference type="EMBL" id="MFC4871028.1"/>
    </source>
</evidence>
<dbReference type="RefSeq" id="WP_377062118.1">
    <property type="nucleotide sequence ID" value="NZ_JBHSJJ010000002.1"/>
</dbReference>
<evidence type="ECO:0000313" key="4">
    <source>
        <dbReference type="Proteomes" id="UP001595818"/>
    </source>
</evidence>
<dbReference type="InterPro" id="IPR042150">
    <property type="entry name" value="MmRce1-like"/>
</dbReference>
<gene>
    <name evidence="3" type="ORF">ACFPFU_04970</name>
</gene>
<dbReference type="EC" id="3.4.-.-" evidence="3"/>
<dbReference type="EMBL" id="JBHSJJ010000002">
    <property type="protein sequence ID" value="MFC4871028.1"/>
    <property type="molecule type" value="Genomic_DNA"/>
</dbReference>
<feature type="domain" description="CAAX prenyl protease 2/Lysostaphin resistance protein A-like" evidence="2">
    <location>
        <begin position="112"/>
        <end position="215"/>
    </location>
</feature>
<dbReference type="PANTHER" id="PTHR35797:SF1">
    <property type="entry name" value="PROTEASE"/>
    <property type="match status" value="1"/>
</dbReference>
<name>A0ABV9SXF3_9BACT</name>
<keyword evidence="4" id="KW-1185">Reference proteome</keyword>
<keyword evidence="1" id="KW-0472">Membrane</keyword>
<dbReference type="InterPro" id="IPR003675">
    <property type="entry name" value="Rce1/LyrA-like_dom"/>
</dbReference>
<comment type="caution">
    <text evidence="3">The sequence shown here is derived from an EMBL/GenBank/DDBJ whole genome shotgun (WGS) entry which is preliminary data.</text>
</comment>
<proteinExistence type="predicted"/>
<keyword evidence="1" id="KW-1133">Transmembrane helix</keyword>
<keyword evidence="3" id="KW-0378">Hydrolase</keyword>
<dbReference type="Pfam" id="PF02517">
    <property type="entry name" value="Rce1-like"/>
    <property type="match status" value="1"/>
</dbReference>
<dbReference type="Proteomes" id="UP001595818">
    <property type="component" value="Unassembled WGS sequence"/>
</dbReference>
<feature type="transmembrane region" description="Helical" evidence="1">
    <location>
        <begin position="18"/>
        <end position="37"/>
    </location>
</feature>
<evidence type="ECO:0000259" key="2">
    <source>
        <dbReference type="Pfam" id="PF02517"/>
    </source>
</evidence>
<dbReference type="PANTHER" id="PTHR35797">
    <property type="entry name" value="PROTEASE-RELATED"/>
    <property type="match status" value="1"/>
</dbReference>
<organism evidence="3 4">
    <name type="scientific">Negadavirga shengliensis</name>
    <dbReference type="NCBI Taxonomy" id="1389218"/>
    <lineage>
        <taxon>Bacteria</taxon>
        <taxon>Pseudomonadati</taxon>
        <taxon>Bacteroidota</taxon>
        <taxon>Cytophagia</taxon>
        <taxon>Cytophagales</taxon>
        <taxon>Cyclobacteriaceae</taxon>
        <taxon>Negadavirga</taxon>
    </lineage>
</organism>
<accession>A0ABV9SXF3</accession>
<keyword evidence="1" id="KW-0812">Transmembrane</keyword>
<feature type="transmembrane region" description="Helical" evidence="1">
    <location>
        <begin position="58"/>
        <end position="78"/>
    </location>
</feature>
<evidence type="ECO:0000256" key="1">
    <source>
        <dbReference type="SAM" id="Phobius"/>
    </source>
</evidence>
<feature type="transmembrane region" description="Helical" evidence="1">
    <location>
        <begin position="175"/>
        <end position="196"/>
    </location>
</feature>